<evidence type="ECO:0000313" key="8">
    <source>
        <dbReference type="EMBL" id="KAF7998387.1"/>
    </source>
</evidence>
<dbReference type="EMBL" id="JACMRX010000001">
    <property type="protein sequence ID" value="KAF7998387.1"/>
    <property type="molecule type" value="Genomic_DNA"/>
</dbReference>
<comment type="caution">
    <text evidence="8">The sequence shown here is derived from an EMBL/GenBank/DDBJ whole genome shotgun (WGS) entry which is preliminary data.</text>
</comment>
<dbReference type="GO" id="GO:0042407">
    <property type="term" value="P:cristae formation"/>
    <property type="evidence" value="ECO:0007669"/>
    <property type="project" value="InterPro"/>
</dbReference>
<comment type="subunit">
    <text evidence="7">Component of the mitochondrial contact site and cristae organizing system (MICOS) complex.</text>
</comment>
<evidence type="ECO:0000256" key="2">
    <source>
        <dbReference type="ARBA" id="ARBA00010904"/>
    </source>
</evidence>
<keyword evidence="7" id="KW-0999">Mitochondrion inner membrane</keyword>
<gene>
    <name evidence="8" type="ORF">HCN44_009785</name>
</gene>
<evidence type="ECO:0000256" key="6">
    <source>
        <dbReference type="ARBA" id="ARBA00023136"/>
    </source>
</evidence>
<sequence length="300" mass="32772">MNNFVHKILDFTIGNILGKDITCREPVDPCDAFQPGTLVEIGGTGINIFKKFLMPGGLCATIPVIKSTPTPPEKPIECSNHHQIGNDNAVAANKILIRPSELPIYVHNVTSKELPCKDDNQFGATIYIEQGFGSVRKNIQSVITEYKHVTDTVKDKLNTSMEHSSLLLDYLREENNMLPRIGAVGIGGLAGLIFSLRGGKFKKVIYTTTGIIAAASICYPKETQNTLVASKHYINIGYNFIYGVKPGDEKQLEISWPEFPTIKIPTSFSEFINLASESGSAAVDDNNNAAIDAGELKEEV</sequence>
<dbReference type="InterPro" id="IPR033182">
    <property type="entry name" value="MIC26/MIC27_animal"/>
</dbReference>
<dbReference type="OrthoDB" id="5973346at2759"/>
<proteinExistence type="inferred from homology"/>
<accession>A0A835CWD7</accession>
<keyword evidence="9" id="KW-1185">Reference proteome</keyword>
<evidence type="ECO:0000256" key="3">
    <source>
        <dbReference type="ARBA" id="ARBA00022692"/>
    </source>
</evidence>
<dbReference type="GO" id="GO:0061617">
    <property type="term" value="C:MICOS complex"/>
    <property type="evidence" value="ECO:0007669"/>
    <property type="project" value="UniProtKB-UniRule"/>
</dbReference>
<organism evidence="8 9">
    <name type="scientific">Aphidius gifuensis</name>
    <name type="common">Parasitoid wasp</name>
    <dbReference type="NCBI Taxonomy" id="684658"/>
    <lineage>
        <taxon>Eukaryota</taxon>
        <taxon>Metazoa</taxon>
        <taxon>Ecdysozoa</taxon>
        <taxon>Arthropoda</taxon>
        <taxon>Hexapoda</taxon>
        <taxon>Insecta</taxon>
        <taxon>Pterygota</taxon>
        <taxon>Neoptera</taxon>
        <taxon>Endopterygota</taxon>
        <taxon>Hymenoptera</taxon>
        <taxon>Apocrita</taxon>
        <taxon>Ichneumonoidea</taxon>
        <taxon>Braconidae</taxon>
        <taxon>Aphidiinae</taxon>
        <taxon>Aphidius</taxon>
    </lineage>
</organism>
<dbReference type="Pfam" id="PF09769">
    <property type="entry name" value="ApoO"/>
    <property type="match status" value="1"/>
</dbReference>
<dbReference type="Proteomes" id="UP000639338">
    <property type="component" value="Unassembled WGS sequence"/>
</dbReference>
<evidence type="ECO:0000256" key="4">
    <source>
        <dbReference type="ARBA" id="ARBA00022989"/>
    </source>
</evidence>
<dbReference type="PANTHER" id="PTHR14564">
    <property type="entry name" value="MICOS COMPLEX SUBUNIT MIC26 / MIC27 FAMILY MEMBER"/>
    <property type="match status" value="1"/>
</dbReference>
<dbReference type="AlphaFoldDB" id="A0A835CWD7"/>
<keyword evidence="6" id="KW-0472">Membrane</keyword>
<keyword evidence="3" id="KW-0812">Transmembrane</keyword>
<dbReference type="InterPro" id="IPR019166">
    <property type="entry name" value="MIC26/MIC27"/>
</dbReference>
<evidence type="ECO:0000313" key="9">
    <source>
        <dbReference type="Proteomes" id="UP000639338"/>
    </source>
</evidence>
<keyword evidence="4" id="KW-1133">Transmembrane helix</keyword>
<evidence type="ECO:0000256" key="5">
    <source>
        <dbReference type="ARBA" id="ARBA00023128"/>
    </source>
</evidence>
<evidence type="ECO:0000256" key="1">
    <source>
        <dbReference type="ARBA" id="ARBA00004325"/>
    </source>
</evidence>
<keyword evidence="5 7" id="KW-0496">Mitochondrion</keyword>
<comment type="subcellular location">
    <subcellularLocation>
        <location evidence="7">Mitochondrion inner membrane</location>
    </subcellularLocation>
    <subcellularLocation>
        <location evidence="1">Mitochondrion membrane</location>
    </subcellularLocation>
</comment>
<comment type="function">
    <text evidence="7">Component of the MICOS complex, a large protein complex of the mitochondrial inner membrane that plays crucial roles in the maintenance of crista junctions, inner membrane architecture, and formation of contact sites to the outer membrane.</text>
</comment>
<name>A0A835CWD7_APHGI</name>
<evidence type="ECO:0000256" key="7">
    <source>
        <dbReference type="RuleBase" id="RU363021"/>
    </source>
</evidence>
<reference evidence="8 9" key="1">
    <citation type="submission" date="2020-08" db="EMBL/GenBank/DDBJ databases">
        <title>Aphidius gifuensis genome sequencing and assembly.</title>
        <authorList>
            <person name="Du Z."/>
        </authorList>
    </citation>
    <scope>NUCLEOTIDE SEQUENCE [LARGE SCALE GENOMIC DNA]</scope>
    <source>
        <strain evidence="8">YNYX2018</strain>
        <tissue evidence="8">Adults</tissue>
    </source>
</reference>
<comment type="similarity">
    <text evidence="2">Belongs to the apolipoprotein O/MICOS complex subunit Mic27 family.</text>
</comment>
<protein>
    <recommendedName>
        <fullName evidence="7">MICOS complex subunit</fullName>
    </recommendedName>
</protein>